<evidence type="ECO:0000313" key="1">
    <source>
        <dbReference type="EMBL" id="KAH3688452.1"/>
    </source>
</evidence>
<sequence>MMGHLRRLRTSRRIVILHHNGRLSKWRTFLGRWGSLQRFSTVRTAFLWRSSHTTWTLTSSGGALDCRDTFNRFCGMVNNPRDVWRQRSIVQFLSDQSWWFGESLDDLLWWSEDGRFVRQFKLWGRHSTGNVSGLHFSVLAVVGFLNGGTWWSQVTVLCRDLLVGADDQPITVTDGLCQLQNNSVLQVSEESLVLPRINEPLTNIQLGNTHRQIIQGLQTRAEVEVDSISHEGLTVGLTEPILLEILHESADELSVLERSGTFFKVLSQIGELLVLNLEIFEIQIRIELVEIILGRLGEEVIDDLVRIHLELIQKLVFKLGETVVGGIDSGCGVRSHGNQLEIVRLVQFRIVWHSQGQGLLRQWLVMGWRVLVDLEQVEQLLESDSRFSGEGSQIRNEDLVERVTSLVVKLLKLMQIVVSVGSTRLEDVSVEANLPSREDQIDGCVQINEEVVFKDLDEDLQELKQHTGMIMRRQV</sequence>
<comment type="caution">
    <text evidence="1">The sequence shown here is derived from an EMBL/GenBank/DDBJ whole genome shotgun (WGS) entry which is preliminary data.</text>
</comment>
<proteinExistence type="predicted"/>
<dbReference type="Proteomes" id="UP000774326">
    <property type="component" value="Unassembled WGS sequence"/>
</dbReference>
<dbReference type="EMBL" id="JAEUBG010000347">
    <property type="protein sequence ID" value="KAH3688452.1"/>
    <property type="molecule type" value="Genomic_DNA"/>
</dbReference>
<reference evidence="1" key="1">
    <citation type="journal article" date="2021" name="Open Biol.">
        <title>Shared evolutionary footprints suggest mitochondrial oxidative damage underlies multiple complex I losses in fungi.</title>
        <authorList>
            <person name="Schikora-Tamarit M.A."/>
            <person name="Marcet-Houben M."/>
            <person name="Nosek J."/>
            <person name="Gabaldon T."/>
        </authorList>
    </citation>
    <scope>NUCLEOTIDE SEQUENCE</scope>
    <source>
        <strain evidence="1">CBS2887</strain>
    </source>
</reference>
<protein>
    <submittedName>
        <fullName evidence="1">Uncharacterized protein</fullName>
    </submittedName>
</protein>
<gene>
    <name evidence="1" type="ORF">WICPIJ_000591</name>
</gene>
<evidence type="ECO:0000313" key="2">
    <source>
        <dbReference type="Proteomes" id="UP000774326"/>
    </source>
</evidence>
<dbReference type="AlphaFoldDB" id="A0A9P8QG55"/>
<reference evidence="1" key="2">
    <citation type="submission" date="2021-01" db="EMBL/GenBank/DDBJ databases">
        <authorList>
            <person name="Schikora-Tamarit M.A."/>
        </authorList>
    </citation>
    <scope>NUCLEOTIDE SEQUENCE</scope>
    <source>
        <strain evidence="1">CBS2887</strain>
    </source>
</reference>
<organism evidence="1 2">
    <name type="scientific">Wickerhamomyces pijperi</name>
    <name type="common">Yeast</name>
    <name type="synonym">Pichia pijperi</name>
    <dbReference type="NCBI Taxonomy" id="599730"/>
    <lineage>
        <taxon>Eukaryota</taxon>
        <taxon>Fungi</taxon>
        <taxon>Dikarya</taxon>
        <taxon>Ascomycota</taxon>
        <taxon>Saccharomycotina</taxon>
        <taxon>Saccharomycetes</taxon>
        <taxon>Phaffomycetales</taxon>
        <taxon>Wickerhamomycetaceae</taxon>
        <taxon>Wickerhamomyces</taxon>
    </lineage>
</organism>
<accession>A0A9P8QG55</accession>
<keyword evidence="2" id="KW-1185">Reference proteome</keyword>
<name>A0A9P8QG55_WICPI</name>